<proteinExistence type="predicted"/>
<dbReference type="Proteomes" id="UP000887565">
    <property type="component" value="Unplaced"/>
</dbReference>
<evidence type="ECO:0000256" key="1">
    <source>
        <dbReference type="SAM" id="MobiDB-lite"/>
    </source>
</evidence>
<protein>
    <submittedName>
        <fullName evidence="3">Uncharacterized protein</fullName>
    </submittedName>
</protein>
<feature type="compositionally biased region" description="Basic and acidic residues" evidence="1">
    <location>
        <begin position="39"/>
        <end position="48"/>
    </location>
</feature>
<feature type="compositionally biased region" description="Polar residues" evidence="1">
    <location>
        <begin position="1"/>
        <end position="16"/>
    </location>
</feature>
<reference evidence="3" key="1">
    <citation type="submission" date="2022-11" db="UniProtKB">
        <authorList>
            <consortium name="WormBaseParasite"/>
        </authorList>
    </citation>
    <scope>IDENTIFICATION</scope>
</reference>
<name>A0A915J2Y0_ROMCU</name>
<dbReference type="WBParaSite" id="nRc.2.0.1.t20822-RA">
    <property type="protein sequence ID" value="nRc.2.0.1.t20822-RA"/>
    <property type="gene ID" value="nRc.2.0.1.g20822"/>
</dbReference>
<accession>A0A915J2Y0</accession>
<evidence type="ECO:0000313" key="3">
    <source>
        <dbReference type="WBParaSite" id="nRc.2.0.1.t20822-RA"/>
    </source>
</evidence>
<keyword evidence="2" id="KW-1185">Reference proteome</keyword>
<organism evidence="2 3">
    <name type="scientific">Romanomermis culicivorax</name>
    <name type="common">Nematode worm</name>
    <dbReference type="NCBI Taxonomy" id="13658"/>
    <lineage>
        <taxon>Eukaryota</taxon>
        <taxon>Metazoa</taxon>
        <taxon>Ecdysozoa</taxon>
        <taxon>Nematoda</taxon>
        <taxon>Enoplea</taxon>
        <taxon>Dorylaimia</taxon>
        <taxon>Mermithida</taxon>
        <taxon>Mermithoidea</taxon>
        <taxon>Mermithidae</taxon>
        <taxon>Romanomermis</taxon>
    </lineage>
</organism>
<evidence type="ECO:0000313" key="2">
    <source>
        <dbReference type="Proteomes" id="UP000887565"/>
    </source>
</evidence>
<sequence>MTFPQSLRITFTTSESFGLDDNTMRMGDGSPTSNKNRRPYSEEHINNE</sequence>
<dbReference type="AlphaFoldDB" id="A0A915J2Y0"/>
<feature type="region of interest" description="Disordered" evidence="1">
    <location>
        <begin position="1"/>
        <end position="48"/>
    </location>
</feature>